<protein>
    <recommendedName>
        <fullName evidence="2">DUF302 domain-containing protein</fullName>
    </recommendedName>
</protein>
<organism evidence="3 4">
    <name type="scientific">Mycolicibacterium aubagnense</name>
    <dbReference type="NCBI Taxonomy" id="319707"/>
    <lineage>
        <taxon>Bacteria</taxon>
        <taxon>Bacillati</taxon>
        <taxon>Actinomycetota</taxon>
        <taxon>Actinomycetes</taxon>
        <taxon>Mycobacteriales</taxon>
        <taxon>Mycobacteriaceae</taxon>
        <taxon>Mycolicibacterium</taxon>
    </lineage>
</organism>
<proteinExistence type="predicted"/>
<feature type="region of interest" description="Disordered" evidence="1">
    <location>
        <begin position="1"/>
        <end position="21"/>
    </location>
</feature>
<gene>
    <name evidence="3" type="ORF">MAUB_29420</name>
</gene>
<reference evidence="3 4" key="1">
    <citation type="journal article" date="2019" name="Emerg. Microbes Infect.">
        <title>Comprehensive subspecies identification of 175 nontuberculous mycobacteria species based on 7547 genomic profiles.</title>
        <authorList>
            <person name="Matsumoto Y."/>
            <person name="Kinjo T."/>
            <person name="Motooka D."/>
            <person name="Nabeya D."/>
            <person name="Jung N."/>
            <person name="Uechi K."/>
            <person name="Horii T."/>
            <person name="Iida T."/>
            <person name="Fujita J."/>
            <person name="Nakamura S."/>
        </authorList>
    </citation>
    <scope>NUCLEOTIDE SEQUENCE [LARGE SCALE GENOMIC DNA]</scope>
    <source>
        <strain evidence="3 4">JCM 15296</strain>
    </source>
</reference>
<feature type="compositionally biased region" description="Basic and acidic residues" evidence="1">
    <location>
        <begin position="1"/>
        <end position="17"/>
    </location>
</feature>
<evidence type="ECO:0000259" key="2">
    <source>
        <dbReference type="Pfam" id="PF03625"/>
    </source>
</evidence>
<sequence>MNAMQSEEHSRDEDHVVTKASPRSVTDTLARLMTEIAARNMKVFSVIDHSGEAAEVGLEMRDTKLVVFGSPLGGTPVMVANPLAALDLPLKILVWSDGTATKISYTAPRALATRYRLTAELTQRLAGIDALAQAVIDN</sequence>
<dbReference type="SUPFAM" id="SSF103247">
    <property type="entry name" value="TT1751-like"/>
    <property type="match status" value="1"/>
</dbReference>
<dbReference type="CDD" id="cd14797">
    <property type="entry name" value="DUF302"/>
    <property type="match status" value="1"/>
</dbReference>
<feature type="domain" description="DUF302" evidence="2">
    <location>
        <begin position="47"/>
        <end position="108"/>
    </location>
</feature>
<dbReference type="InterPro" id="IPR005180">
    <property type="entry name" value="DUF302"/>
</dbReference>
<name>A0ABM7IEG7_9MYCO</name>
<dbReference type="Pfam" id="PF03625">
    <property type="entry name" value="DUF302"/>
    <property type="match status" value="1"/>
</dbReference>
<evidence type="ECO:0000313" key="4">
    <source>
        <dbReference type="Proteomes" id="UP000465609"/>
    </source>
</evidence>
<dbReference type="InterPro" id="IPR035923">
    <property type="entry name" value="TT1751-like_sf"/>
</dbReference>
<accession>A0ABM7IEG7</accession>
<evidence type="ECO:0000256" key="1">
    <source>
        <dbReference type="SAM" id="MobiDB-lite"/>
    </source>
</evidence>
<dbReference type="Gene3D" id="3.30.310.70">
    <property type="entry name" value="TT1751-like domain"/>
    <property type="match status" value="1"/>
</dbReference>
<dbReference type="Proteomes" id="UP000465609">
    <property type="component" value="Chromosome"/>
</dbReference>
<evidence type="ECO:0000313" key="3">
    <source>
        <dbReference type="EMBL" id="BBX85069.1"/>
    </source>
</evidence>
<dbReference type="PANTHER" id="PTHR38342:SF2">
    <property type="entry name" value="INNER MEMBRANE OR EXPORTED"/>
    <property type="match status" value="1"/>
</dbReference>
<keyword evidence="4" id="KW-1185">Reference proteome</keyword>
<dbReference type="EMBL" id="AP022577">
    <property type="protein sequence ID" value="BBX85069.1"/>
    <property type="molecule type" value="Genomic_DNA"/>
</dbReference>
<dbReference type="PANTHER" id="PTHR38342">
    <property type="entry name" value="SLR5037 PROTEIN"/>
    <property type="match status" value="1"/>
</dbReference>